<accession>A0A0A9W4Y6</accession>
<proteinExistence type="predicted"/>
<dbReference type="GO" id="GO:0034464">
    <property type="term" value="C:BBSome"/>
    <property type="evidence" value="ECO:0007669"/>
    <property type="project" value="InterPro"/>
</dbReference>
<evidence type="ECO:0000313" key="2">
    <source>
        <dbReference type="EMBL" id="JAG02471.1"/>
    </source>
</evidence>
<feature type="domain" description="PTHB1 N-terminal" evidence="1">
    <location>
        <begin position="2"/>
        <end position="80"/>
    </location>
</feature>
<dbReference type="PANTHER" id="PTHR20991">
    <property type="entry name" value="PARATHYROID HORMONE-RESPONSIVE B1 GENE"/>
    <property type="match status" value="1"/>
</dbReference>
<gene>
    <name evidence="2" type="primary">BBS9</name>
    <name evidence="2" type="ORF">CM83_7814</name>
</gene>
<reference evidence="2" key="2">
    <citation type="submission" date="2014-07" db="EMBL/GenBank/DDBJ databases">
        <authorList>
            <person name="Hull J."/>
        </authorList>
    </citation>
    <scope>NUCLEOTIDE SEQUENCE</scope>
</reference>
<dbReference type="InterPro" id="IPR028073">
    <property type="entry name" value="PHTB1_N_dom"/>
</dbReference>
<dbReference type="GO" id="GO:0016020">
    <property type="term" value="C:membrane"/>
    <property type="evidence" value="ECO:0007669"/>
    <property type="project" value="TreeGrafter"/>
</dbReference>
<dbReference type="EMBL" id="GBHO01041133">
    <property type="protein sequence ID" value="JAG02471.1"/>
    <property type="molecule type" value="Transcribed_RNA"/>
</dbReference>
<dbReference type="InterPro" id="IPR026511">
    <property type="entry name" value="PTHB1"/>
</dbReference>
<sequence>MFNFVTGAFCGSSHDMICAQSLNGTLYIVDHDKVICQQCIPRNQFLLPGCLAYCAKTDSLLTCNSALLLMCYSMSSVIKNGSDVISTTSCSTVTIGVAS</sequence>
<protein>
    <submittedName>
        <fullName evidence="2">Protein PTHB1</fullName>
    </submittedName>
</protein>
<dbReference type="AlphaFoldDB" id="A0A0A9W4Y6"/>
<name>A0A0A9W4Y6_LYGHE</name>
<evidence type="ECO:0000259" key="1">
    <source>
        <dbReference type="Pfam" id="PF14727"/>
    </source>
</evidence>
<reference evidence="2" key="1">
    <citation type="journal article" date="2014" name="PLoS ONE">
        <title>Transcriptome-Based Identification of ABC Transporters in the Western Tarnished Plant Bug Lygus hesperus.</title>
        <authorList>
            <person name="Hull J.J."/>
            <person name="Chaney K."/>
            <person name="Geib S.M."/>
            <person name="Fabrick J.A."/>
            <person name="Brent C.S."/>
            <person name="Walsh D."/>
            <person name="Lavine L.C."/>
        </authorList>
    </citation>
    <scope>NUCLEOTIDE SEQUENCE</scope>
</reference>
<dbReference type="GO" id="GO:0060271">
    <property type="term" value="P:cilium assembly"/>
    <property type="evidence" value="ECO:0007669"/>
    <property type="project" value="TreeGrafter"/>
</dbReference>
<dbReference type="PANTHER" id="PTHR20991:SF0">
    <property type="entry name" value="PROTEIN PTHB1"/>
    <property type="match status" value="1"/>
</dbReference>
<organism evidence="2">
    <name type="scientific">Lygus hesperus</name>
    <name type="common">Western plant bug</name>
    <dbReference type="NCBI Taxonomy" id="30085"/>
    <lineage>
        <taxon>Eukaryota</taxon>
        <taxon>Metazoa</taxon>
        <taxon>Ecdysozoa</taxon>
        <taxon>Arthropoda</taxon>
        <taxon>Hexapoda</taxon>
        <taxon>Insecta</taxon>
        <taxon>Pterygota</taxon>
        <taxon>Neoptera</taxon>
        <taxon>Paraneoptera</taxon>
        <taxon>Hemiptera</taxon>
        <taxon>Heteroptera</taxon>
        <taxon>Panheteroptera</taxon>
        <taxon>Cimicomorpha</taxon>
        <taxon>Miridae</taxon>
        <taxon>Mirini</taxon>
        <taxon>Lygus</taxon>
    </lineage>
</organism>
<dbReference type="Pfam" id="PF14727">
    <property type="entry name" value="PHTB1_N"/>
    <property type="match status" value="1"/>
</dbReference>